<dbReference type="InterPro" id="IPR036259">
    <property type="entry name" value="MFS_trans_sf"/>
</dbReference>
<dbReference type="Gene3D" id="1.20.1720.10">
    <property type="entry name" value="Multidrug resistance protein D"/>
    <property type="match status" value="1"/>
</dbReference>
<dbReference type="SUPFAM" id="SSF103473">
    <property type="entry name" value="MFS general substrate transporter"/>
    <property type="match status" value="1"/>
</dbReference>
<dbReference type="GO" id="GO:0005886">
    <property type="term" value="C:plasma membrane"/>
    <property type="evidence" value="ECO:0007669"/>
    <property type="project" value="UniProtKB-SubCell"/>
</dbReference>
<dbReference type="InterPro" id="IPR020846">
    <property type="entry name" value="MFS_dom"/>
</dbReference>
<evidence type="ECO:0000313" key="7">
    <source>
        <dbReference type="EMBL" id="TQM84484.1"/>
    </source>
</evidence>
<gene>
    <name evidence="7" type="ORF">FHX81_6930</name>
</gene>
<feature type="transmembrane region" description="Helical" evidence="5">
    <location>
        <begin position="273"/>
        <end position="293"/>
    </location>
</feature>
<feature type="domain" description="Major facilitator superfamily (MFS) profile" evidence="6">
    <location>
        <begin position="19"/>
        <end position="509"/>
    </location>
</feature>
<dbReference type="InterPro" id="IPR011701">
    <property type="entry name" value="MFS"/>
</dbReference>
<evidence type="ECO:0000259" key="6">
    <source>
        <dbReference type="PROSITE" id="PS50850"/>
    </source>
</evidence>
<dbReference type="Gene3D" id="1.20.1250.20">
    <property type="entry name" value="MFS general substrate transporter like domains"/>
    <property type="match status" value="1"/>
</dbReference>
<dbReference type="AlphaFoldDB" id="A0A543JNZ1"/>
<dbReference type="Proteomes" id="UP000316628">
    <property type="component" value="Unassembled WGS sequence"/>
</dbReference>
<feature type="transmembrane region" description="Helical" evidence="5">
    <location>
        <begin position="365"/>
        <end position="387"/>
    </location>
</feature>
<dbReference type="OrthoDB" id="7375466at2"/>
<feature type="transmembrane region" description="Helical" evidence="5">
    <location>
        <begin position="176"/>
        <end position="194"/>
    </location>
</feature>
<evidence type="ECO:0000256" key="2">
    <source>
        <dbReference type="ARBA" id="ARBA00022692"/>
    </source>
</evidence>
<dbReference type="PRINTS" id="PR01036">
    <property type="entry name" value="TCRTETB"/>
</dbReference>
<comment type="caution">
    <text evidence="7">The sequence shown here is derived from an EMBL/GenBank/DDBJ whole genome shotgun (WGS) entry which is preliminary data.</text>
</comment>
<keyword evidence="8" id="KW-1185">Reference proteome</keyword>
<dbReference type="PANTHER" id="PTHR42718:SF49">
    <property type="entry name" value="EXPORT PROTEIN"/>
    <property type="match status" value="1"/>
</dbReference>
<evidence type="ECO:0000313" key="8">
    <source>
        <dbReference type="Proteomes" id="UP000316628"/>
    </source>
</evidence>
<feature type="transmembrane region" description="Helical" evidence="5">
    <location>
        <begin position="305"/>
        <end position="326"/>
    </location>
</feature>
<name>A0A543JNZ1_9PSEU</name>
<feature type="transmembrane region" description="Helical" evidence="5">
    <location>
        <begin position="486"/>
        <end position="505"/>
    </location>
</feature>
<sequence>MSTKARSDQREAGRGSGLSLLTVCLTVVLFPLAITGSSVALPAINGEFHNSLAAGQWVVNGYNLTYAAFMLATGSLADLLGRRRVFRVGVSLFVLGSLVSTIAPGILLLDLARVVAGIGAAAATTSGSAILADTFEEGPARAKAFAMFGTAVGVGLVFGPSVSGVLISSFGWRSVFLLPTVVGVVVLLLTRVLRESRNPQANRVDWAGTTTFTLALLLLIFSLIQGPQWGWGDPVIIATLVGTVAALIAFVVVERRQEQPMFDLALLKQPKFLGVSLATIPVVFGFAPLVIYLPSYLASVDGLAAAQIGAVMLMLTVLALVFPGVAGMAVKWVPAWVQITLTAALAAIGLAWLTVIEPGIGYLNLLGPLALIGIAVGISFGLLDGAAVSSVDATRAGMAAGMFNTVRLTGETISIAVAGALLVSFTQNAVSERAAQFGPYSDDPNGLANALNQGDLARAAETIPEDQREAFMRAAGEAFASGLHGLLWTMAALCAVVFVVIALLLRERRSTTSKADADVSR</sequence>
<feature type="transmembrane region" description="Helical" evidence="5">
    <location>
        <begin position="236"/>
        <end position="253"/>
    </location>
</feature>
<feature type="transmembrane region" description="Helical" evidence="5">
    <location>
        <begin position="88"/>
        <end position="108"/>
    </location>
</feature>
<evidence type="ECO:0000256" key="5">
    <source>
        <dbReference type="SAM" id="Phobius"/>
    </source>
</evidence>
<keyword evidence="4 5" id="KW-0472">Membrane</keyword>
<feature type="transmembrane region" description="Helical" evidence="5">
    <location>
        <begin position="64"/>
        <end position="81"/>
    </location>
</feature>
<dbReference type="PANTHER" id="PTHR42718">
    <property type="entry name" value="MAJOR FACILITATOR SUPERFAMILY MULTIDRUG TRANSPORTER MFSC"/>
    <property type="match status" value="1"/>
</dbReference>
<proteinExistence type="predicted"/>
<accession>A0A543JNZ1</accession>
<feature type="transmembrane region" description="Helical" evidence="5">
    <location>
        <begin position="408"/>
        <end position="430"/>
    </location>
</feature>
<comment type="subcellular location">
    <subcellularLocation>
        <location evidence="1">Cell membrane</location>
        <topology evidence="1">Multi-pass membrane protein</topology>
    </subcellularLocation>
</comment>
<evidence type="ECO:0000256" key="4">
    <source>
        <dbReference type="ARBA" id="ARBA00023136"/>
    </source>
</evidence>
<dbReference type="EMBL" id="VFPP01000001">
    <property type="protein sequence ID" value="TQM84484.1"/>
    <property type="molecule type" value="Genomic_DNA"/>
</dbReference>
<feature type="transmembrane region" description="Helical" evidence="5">
    <location>
        <begin position="144"/>
        <end position="170"/>
    </location>
</feature>
<protein>
    <submittedName>
        <fullName evidence="7">EmrB/QacA subfamily drug resistance transporter</fullName>
    </submittedName>
</protein>
<dbReference type="CDD" id="cd17321">
    <property type="entry name" value="MFS_MMR_MDR_like"/>
    <property type="match status" value="1"/>
</dbReference>
<feature type="transmembrane region" description="Helical" evidence="5">
    <location>
        <begin position="114"/>
        <end position="132"/>
    </location>
</feature>
<reference evidence="7 8" key="1">
    <citation type="submission" date="2019-06" db="EMBL/GenBank/DDBJ databases">
        <title>Sequencing the genomes of 1000 actinobacteria strains.</title>
        <authorList>
            <person name="Klenk H.-P."/>
        </authorList>
    </citation>
    <scope>NUCLEOTIDE SEQUENCE [LARGE SCALE GENOMIC DNA]</scope>
    <source>
        <strain evidence="7 8">DSM 45456</strain>
    </source>
</reference>
<keyword evidence="2 5" id="KW-0812">Transmembrane</keyword>
<feature type="transmembrane region" description="Helical" evidence="5">
    <location>
        <begin position="333"/>
        <end position="353"/>
    </location>
</feature>
<evidence type="ECO:0000256" key="3">
    <source>
        <dbReference type="ARBA" id="ARBA00022989"/>
    </source>
</evidence>
<keyword evidence="3 5" id="KW-1133">Transmembrane helix</keyword>
<organism evidence="7 8">
    <name type="scientific">Saccharothrix saharensis</name>
    <dbReference type="NCBI Taxonomy" id="571190"/>
    <lineage>
        <taxon>Bacteria</taxon>
        <taxon>Bacillati</taxon>
        <taxon>Actinomycetota</taxon>
        <taxon>Actinomycetes</taxon>
        <taxon>Pseudonocardiales</taxon>
        <taxon>Pseudonocardiaceae</taxon>
        <taxon>Saccharothrix</taxon>
    </lineage>
</organism>
<evidence type="ECO:0000256" key="1">
    <source>
        <dbReference type="ARBA" id="ARBA00004651"/>
    </source>
</evidence>
<feature type="transmembrane region" description="Helical" evidence="5">
    <location>
        <begin position="206"/>
        <end position="224"/>
    </location>
</feature>
<dbReference type="PROSITE" id="PS50850">
    <property type="entry name" value="MFS"/>
    <property type="match status" value="1"/>
</dbReference>
<dbReference type="Pfam" id="PF07690">
    <property type="entry name" value="MFS_1"/>
    <property type="match status" value="1"/>
</dbReference>
<dbReference type="GO" id="GO:0022857">
    <property type="term" value="F:transmembrane transporter activity"/>
    <property type="evidence" value="ECO:0007669"/>
    <property type="project" value="InterPro"/>
</dbReference>
<feature type="transmembrane region" description="Helical" evidence="5">
    <location>
        <begin position="20"/>
        <end position="44"/>
    </location>
</feature>